<dbReference type="InterPro" id="IPR003594">
    <property type="entry name" value="HATPase_dom"/>
</dbReference>
<protein>
    <recommendedName>
        <fullName evidence="3">histidine kinase</fullName>
        <ecNumber evidence="3">2.7.13.3</ecNumber>
    </recommendedName>
</protein>
<accession>A0ABP8H654</accession>
<evidence type="ECO:0000313" key="14">
    <source>
        <dbReference type="Proteomes" id="UP001500582"/>
    </source>
</evidence>
<dbReference type="Pfam" id="PF00512">
    <property type="entry name" value="HisKA"/>
    <property type="match status" value="1"/>
</dbReference>
<evidence type="ECO:0000256" key="2">
    <source>
        <dbReference type="ARBA" id="ARBA00004141"/>
    </source>
</evidence>
<feature type="transmembrane region" description="Helical" evidence="10">
    <location>
        <begin position="358"/>
        <end position="381"/>
    </location>
</feature>
<dbReference type="PROSITE" id="PS50885">
    <property type="entry name" value="HAMP"/>
    <property type="match status" value="1"/>
</dbReference>
<dbReference type="SUPFAM" id="SSF55874">
    <property type="entry name" value="ATPase domain of HSP90 chaperone/DNA topoisomerase II/histidine kinase"/>
    <property type="match status" value="1"/>
</dbReference>
<feature type="transmembrane region" description="Helical" evidence="10">
    <location>
        <begin position="942"/>
        <end position="962"/>
    </location>
</feature>
<keyword evidence="6 10" id="KW-0812">Transmembrane</keyword>
<dbReference type="SMART" id="SM00388">
    <property type="entry name" value="HisKA"/>
    <property type="match status" value="1"/>
</dbReference>
<dbReference type="Gene3D" id="6.10.340.10">
    <property type="match status" value="1"/>
</dbReference>
<evidence type="ECO:0000256" key="5">
    <source>
        <dbReference type="ARBA" id="ARBA00022679"/>
    </source>
</evidence>
<dbReference type="InterPro" id="IPR003661">
    <property type="entry name" value="HisK_dim/P_dom"/>
</dbReference>
<feature type="transmembrane region" description="Helical" evidence="10">
    <location>
        <begin position="286"/>
        <end position="306"/>
    </location>
</feature>
<keyword evidence="9 10" id="KW-0472">Membrane</keyword>
<dbReference type="EC" id="2.7.13.3" evidence="3"/>
<feature type="transmembrane region" description="Helical" evidence="10">
    <location>
        <begin position="401"/>
        <end position="417"/>
    </location>
</feature>
<dbReference type="InterPro" id="IPR003660">
    <property type="entry name" value="HAMP_dom"/>
</dbReference>
<proteinExistence type="predicted"/>
<keyword evidence="4" id="KW-0597">Phosphoprotein</keyword>
<dbReference type="GO" id="GO:0016301">
    <property type="term" value="F:kinase activity"/>
    <property type="evidence" value="ECO:0007669"/>
    <property type="project" value="UniProtKB-KW"/>
</dbReference>
<dbReference type="InterPro" id="IPR005467">
    <property type="entry name" value="His_kinase_dom"/>
</dbReference>
<feature type="transmembrane region" description="Helical" evidence="10">
    <location>
        <begin position="318"/>
        <end position="346"/>
    </location>
</feature>
<feature type="transmembrane region" description="Helical" evidence="10">
    <location>
        <begin position="238"/>
        <end position="256"/>
    </location>
</feature>
<evidence type="ECO:0000259" key="11">
    <source>
        <dbReference type="PROSITE" id="PS50109"/>
    </source>
</evidence>
<organism evidence="13 14">
    <name type="scientific">Mucilaginibacter gynuensis</name>
    <dbReference type="NCBI Taxonomy" id="1302236"/>
    <lineage>
        <taxon>Bacteria</taxon>
        <taxon>Pseudomonadati</taxon>
        <taxon>Bacteroidota</taxon>
        <taxon>Sphingobacteriia</taxon>
        <taxon>Sphingobacteriales</taxon>
        <taxon>Sphingobacteriaceae</taxon>
        <taxon>Mucilaginibacter</taxon>
    </lineage>
</organism>
<evidence type="ECO:0000256" key="6">
    <source>
        <dbReference type="ARBA" id="ARBA00022692"/>
    </source>
</evidence>
<evidence type="ECO:0000256" key="10">
    <source>
        <dbReference type="SAM" id="Phobius"/>
    </source>
</evidence>
<feature type="transmembrane region" description="Helical" evidence="10">
    <location>
        <begin position="715"/>
        <end position="743"/>
    </location>
</feature>
<feature type="transmembrane region" description="Helical" evidence="10">
    <location>
        <begin position="451"/>
        <end position="470"/>
    </location>
</feature>
<dbReference type="Pfam" id="PF02518">
    <property type="entry name" value="HATPase_c"/>
    <property type="match status" value="1"/>
</dbReference>
<evidence type="ECO:0000313" key="13">
    <source>
        <dbReference type="EMBL" id="GAA4334703.1"/>
    </source>
</evidence>
<keyword evidence="14" id="KW-1185">Reference proteome</keyword>
<dbReference type="Gene3D" id="3.30.565.10">
    <property type="entry name" value="Histidine kinase-like ATPase, C-terminal domain"/>
    <property type="match status" value="1"/>
</dbReference>
<evidence type="ECO:0000256" key="3">
    <source>
        <dbReference type="ARBA" id="ARBA00012438"/>
    </source>
</evidence>
<sequence length="1249" mass="144015">MSYRAKIRLLLALLTVSLLITAIIVPRSYTPVNSLEQTAHILESNVNKKERYIAGLLNDKDWYSKLKTADVNQQTGLKYIQDVTVDHRVWFVILRNNKLTFWSGVKVLPPQPERIKEGYSFTRQPNGYYESFRKNDGDFSVIFFFPVKISYQFQNKYLHNGFDKDIYDEDNIQLAEFTDTEIYSVHSITNAYLFSVKLKPDTVNYRFLYSEITLWILTLITFCVLVHDLCGYVAYKGFGLLSVLLLALFIVGVRYINLRYQLPDFTLRLDLFKPILYASSKVNPSLGDFCINLLGICWLVAYAYTQRNRLVRNVKSRVLSYIILVSCILIMIGVSTALLNLFYGLVINSHINFDVTNVLNLTGFSVIGLVMLCFAFLIFYLLNDTFLNICIKLPISNSHKFFVFSIAVILATTIYAYNNQFTLFYFLMATLVFIRGYSFRYKHGKLSSSSLLLIVLVCALMSSLELVSFGDIKEGETRKALIQKLLVPDDGTANLMIKKIEKKIINDRRVRELFNDTNRVNSLKTRLEKLYFDGYLSKYSISVHEFDANDKPLSGDQNYSLDVFNDMVLYSSFKVSDYFFRENESFGSQNYFAVIPVKKRGKHAGTIVIELRSRDPRQSNKFPELLTEGFGTYHDEFKEYSYAFYTDDKLVNQNGTFVYDLVNHYFKAPEQKYAFKTSASIYPEWYRRFTTYNHLIFKPAKRNLIVVSKEENKPFYVITSLTFFFVMLLLFSMLVILVQWLWLRIKILSISENKIRWNFRINFDNVLYKTRIQFSMIMAVVVTLVMVGFITFLFISTQYNTQQEKMIREKINRITDAFEEGLFNKYINNIQKESMVDFDELANTYAADLTLFDTSGIPIITTQPKFYEYGLHARRMNAKAFIQLNKLHKAEVVNDETIGELKYKSVYAPLKDSKSKTVAYLQLPYFSNEADYNERVGSLLNAMINVYALIFIAIGLFAMAIARQITSPLNFIQSKLSGIIYGKKNEPIKWGRDDEIGSLVKEYNKMIAALENSAQKLAQSERESAWREMAKQVAHEIKNPLTPLKLGLQLLDKSWKDKDPKFDQKFERFSKSFVEQIESLSSIASEFSAFAKMPDTKLEQINVFEMLNQAVTIFKQMDNLQIMYQPPEKPFIILADRDQLLRCFNNLLKNAIEATPPDRTGLIEINALITSKNILLSIRDNGNGIPENMREKIFEPNFTTKSSGTGLGLAFIKNSIENAGGKVWFETVIGTGTTFYLSLPAAAGTEEVV</sequence>
<comment type="caution">
    <text evidence="13">The sequence shown here is derived from an EMBL/GenBank/DDBJ whole genome shotgun (WGS) entry which is preliminary data.</text>
</comment>
<evidence type="ECO:0000256" key="9">
    <source>
        <dbReference type="ARBA" id="ARBA00023136"/>
    </source>
</evidence>
<dbReference type="InterPro" id="IPR004358">
    <property type="entry name" value="Sig_transdc_His_kin-like_C"/>
</dbReference>
<name>A0ABP8H654_9SPHI</name>
<dbReference type="PRINTS" id="PR00344">
    <property type="entry name" value="BCTRLSENSOR"/>
</dbReference>
<feature type="domain" description="Histidine kinase" evidence="11">
    <location>
        <begin position="1032"/>
        <end position="1243"/>
    </location>
</feature>
<evidence type="ECO:0000256" key="4">
    <source>
        <dbReference type="ARBA" id="ARBA00022553"/>
    </source>
</evidence>
<dbReference type="PROSITE" id="PS50109">
    <property type="entry name" value="HIS_KIN"/>
    <property type="match status" value="1"/>
</dbReference>
<keyword evidence="5" id="KW-0808">Transferase</keyword>
<dbReference type="CDD" id="cd00082">
    <property type="entry name" value="HisKA"/>
    <property type="match status" value="1"/>
</dbReference>
<dbReference type="Gene3D" id="1.10.287.130">
    <property type="match status" value="1"/>
</dbReference>
<reference evidence="14" key="1">
    <citation type="journal article" date="2019" name="Int. J. Syst. Evol. Microbiol.">
        <title>The Global Catalogue of Microorganisms (GCM) 10K type strain sequencing project: providing services to taxonomists for standard genome sequencing and annotation.</title>
        <authorList>
            <consortium name="The Broad Institute Genomics Platform"/>
            <consortium name="The Broad Institute Genome Sequencing Center for Infectious Disease"/>
            <person name="Wu L."/>
            <person name="Ma J."/>
        </authorList>
    </citation>
    <scope>NUCLEOTIDE SEQUENCE [LARGE SCALE GENOMIC DNA]</scope>
    <source>
        <strain evidence="14">JCM 17705</strain>
    </source>
</reference>
<dbReference type="PANTHER" id="PTHR45528">
    <property type="entry name" value="SENSOR HISTIDINE KINASE CPXA"/>
    <property type="match status" value="1"/>
</dbReference>
<dbReference type="PANTHER" id="PTHR45528:SF9">
    <property type="entry name" value="SENSOR HISTIDINE KINASE YBDK"/>
    <property type="match status" value="1"/>
</dbReference>
<dbReference type="RefSeq" id="WP_345213167.1">
    <property type="nucleotide sequence ID" value="NZ_BAABFT010000014.1"/>
</dbReference>
<comment type="subcellular location">
    <subcellularLocation>
        <location evidence="2">Membrane</location>
        <topology evidence="2">Multi-pass membrane protein</topology>
    </subcellularLocation>
</comment>
<feature type="transmembrane region" description="Helical" evidence="10">
    <location>
        <begin position="774"/>
        <end position="795"/>
    </location>
</feature>
<dbReference type="SUPFAM" id="SSF47384">
    <property type="entry name" value="Homodimeric domain of signal transducing histidine kinase"/>
    <property type="match status" value="1"/>
</dbReference>
<dbReference type="InterPro" id="IPR050398">
    <property type="entry name" value="HssS/ArlS-like"/>
</dbReference>
<evidence type="ECO:0000259" key="12">
    <source>
        <dbReference type="PROSITE" id="PS50885"/>
    </source>
</evidence>
<feature type="transmembrane region" description="Helical" evidence="10">
    <location>
        <begin position="207"/>
        <end position="226"/>
    </location>
</feature>
<dbReference type="Proteomes" id="UP001500582">
    <property type="component" value="Unassembled WGS sequence"/>
</dbReference>
<dbReference type="EMBL" id="BAABFT010000014">
    <property type="protein sequence ID" value="GAA4334703.1"/>
    <property type="molecule type" value="Genomic_DNA"/>
</dbReference>
<keyword evidence="7 13" id="KW-0418">Kinase</keyword>
<evidence type="ECO:0000256" key="8">
    <source>
        <dbReference type="ARBA" id="ARBA00022989"/>
    </source>
</evidence>
<dbReference type="SMART" id="SM00387">
    <property type="entry name" value="HATPase_c"/>
    <property type="match status" value="1"/>
</dbReference>
<evidence type="ECO:0000256" key="7">
    <source>
        <dbReference type="ARBA" id="ARBA00022777"/>
    </source>
</evidence>
<comment type="catalytic activity">
    <reaction evidence="1">
        <text>ATP + protein L-histidine = ADP + protein N-phospho-L-histidine.</text>
        <dbReference type="EC" id="2.7.13.3"/>
    </reaction>
</comment>
<keyword evidence="8 10" id="KW-1133">Transmembrane helix</keyword>
<feature type="domain" description="HAMP" evidence="12">
    <location>
        <begin position="963"/>
        <end position="1015"/>
    </location>
</feature>
<dbReference type="InterPro" id="IPR036097">
    <property type="entry name" value="HisK_dim/P_sf"/>
</dbReference>
<dbReference type="InterPro" id="IPR036890">
    <property type="entry name" value="HATPase_C_sf"/>
</dbReference>
<dbReference type="CDD" id="cd00075">
    <property type="entry name" value="HATPase"/>
    <property type="match status" value="1"/>
</dbReference>
<gene>
    <name evidence="13" type="ORF">GCM10023149_42230</name>
</gene>
<evidence type="ECO:0000256" key="1">
    <source>
        <dbReference type="ARBA" id="ARBA00000085"/>
    </source>
</evidence>